<evidence type="ECO:0000313" key="1">
    <source>
        <dbReference type="EMBL" id="NEN22338.1"/>
    </source>
</evidence>
<proteinExistence type="predicted"/>
<dbReference type="RefSeq" id="WP_163283045.1">
    <property type="nucleotide sequence ID" value="NZ_JAAGVY010000002.1"/>
</dbReference>
<reference evidence="1 2" key="1">
    <citation type="submission" date="2020-02" db="EMBL/GenBank/DDBJ databases">
        <title>Out from the shadows clarifying the taxonomy of the family Cryomorphaceae and related taxa by utilizing the GTDB taxonomic framework.</title>
        <authorList>
            <person name="Bowman J.P."/>
        </authorList>
    </citation>
    <scope>NUCLEOTIDE SEQUENCE [LARGE SCALE GENOMIC DNA]</scope>
    <source>
        <strain evidence="1 2">QSSC 1-22</strain>
    </source>
</reference>
<sequence>MGIKIAYYKKSDWDRVTKTMDDREKMHDTWQEWHKEYLKVKINFIKKGFKVVVVEVNPDELMLYCAIRGIKNTSAVRSQFVQDK</sequence>
<gene>
    <name evidence="1" type="ORF">G3O08_02325</name>
</gene>
<keyword evidence="2" id="KW-1185">Reference proteome</keyword>
<accession>A0A7K3WLD5</accession>
<dbReference type="Proteomes" id="UP000486602">
    <property type="component" value="Unassembled WGS sequence"/>
</dbReference>
<dbReference type="AlphaFoldDB" id="A0A7K3WLD5"/>
<dbReference type="EMBL" id="JAAGVY010000002">
    <property type="protein sequence ID" value="NEN22338.1"/>
    <property type="molecule type" value="Genomic_DNA"/>
</dbReference>
<name>A0A7K3WLD5_9FLAO</name>
<evidence type="ECO:0000313" key="2">
    <source>
        <dbReference type="Proteomes" id="UP000486602"/>
    </source>
</evidence>
<protein>
    <submittedName>
        <fullName evidence="1">Uncharacterized protein</fullName>
    </submittedName>
</protein>
<comment type="caution">
    <text evidence="1">The sequence shown here is derived from an EMBL/GenBank/DDBJ whole genome shotgun (WGS) entry which is preliminary data.</text>
</comment>
<organism evidence="1 2">
    <name type="scientific">Cryomorpha ignava</name>
    <dbReference type="NCBI Taxonomy" id="101383"/>
    <lineage>
        <taxon>Bacteria</taxon>
        <taxon>Pseudomonadati</taxon>
        <taxon>Bacteroidota</taxon>
        <taxon>Flavobacteriia</taxon>
        <taxon>Flavobacteriales</taxon>
        <taxon>Cryomorphaceae</taxon>
        <taxon>Cryomorpha</taxon>
    </lineage>
</organism>